<gene>
    <name evidence="1" type="ORF">H257_04067</name>
</gene>
<dbReference type="VEuPathDB" id="FungiDB:H257_04067"/>
<dbReference type="EMBL" id="KI913120">
    <property type="protein sequence ID" value="ETV83312.1"/>
    <property type="molecule type" value="Genomic_DNA"/>
</dbReference>
<dbReference type="OrthoDB" id="206902at2759"/>
<dbReference type="RefSeq" id="XP_009826742.1">
    <property type="nucleotide sequence ID" value="XM_009828440.1"/>
</dbReference>
<accession>W4GUE8</accession>
<proteinExistence type="predicted"/>
<sequence length="110" mass="12267">MHAVHQPSLVSLVMEPLQGPLRQGTWTEAEVAYVALLSNLLEDLEMPLISLNALRLSSPLHEEQEVDDKMAMCYEEPAIKLLFLVEVETELHLSLLLAGNVAPSGRRLRP</sequence>
<protein>
    <submittedName>
        <fullName evidence="1">Uncharacterized protein</fullName>
    </submittedName>
</protein>
<reference evidence="1" key="1">
    <citation type="submission" date="2013-12" db="EMBL/GenBank/DDBJ databases">
        <title>The Genome Sequence of Aphanomyces astaci APO3.</title>
        <authorList>
            <consortium name="The Broad Institute Genomics Platform"/>
            <person name="Russ C."/>
            <person name="Tyler B."/>
            <person name="van West P."/>
            <person name="Dieguez-Uribeondo J."/>
            <person name="Young S.K."/>
            <person name="Zeng Q."/>
            <person name="Gargeya S."/>
            <person name="Fitzgerald M."/>
            <person name="Abouelleil A."/>
            <person name="Alvarado L."/>
            <person name="Chapman S.B."/>
            <person name="Gainer-Dewar J."/>
            <person name="Goldberg J."/>
            <person name="Griggs A."/>
            <person name="Gujja S."/>
            <person name="Hansen M."/>
            <person name="Howarth C."/>
            <person name="Imamovic A."/>
            <person name="Ireland A."/>
            <person name="Larimer J."/>
            <person name="McCowan C."/>
            <person name="Murphy C."/>
            <person name="Pearson M."/>
            <person name="Poon T.W."/>
            <person name="Priest M."/>
            <person name="Roberts A."/>
            <person name="Saif S."/>
            <person name="Shea T."/>
            <person name="Sykes S."/>
            <person name="Wortman J."/>
            <person name="Nusbaum C."/>
            <person name="Birren B."/>
        </authorList>
    </citation>
    <scope>NUCLEOTIDE SEQUENCE [LARGE SCALE GENOMIC DNA]</scope>
    <source>
        <strain evidence="1">APO3</strain>
    </source>
</reference>
<evidence type="ECO:0000313" key="1">
    <source>
        <dbReference type="EMBL" id="ETV83312.1"/>
    </source>
</evidence>
<name>W4GUE8_APHAT</name>
<dbReference type="GeneID" id="20806063"/>
<organism evidence="1">
    <name type="scientific">Aphanomyces astaci</name>
    <name type="common">Crayfish plague agent</name>
    <dbReference type="NCBI Taxonomy" id="112090"/>
    <lineage>
        <taxon>Eukaryota</taxon>
        <taxon>Sar</taxon>
        <taxon>Stramenopiles</taxon>
        <taxon>Oomycota</taxon>
        <taxon>Saprolegniomycetes</taxon>
        <taxon>Saprolegniales</taxon>
        <taxon>Verrucalvaceae</taxon>
        <taxon>Aphanomyces</taxon>
    </lineage>
</organism>
<dbReference type="AlphaFoldDB" id="W4GUE8"/>